<reference evidence="2" key="1">
    <citation type="submission" date="2021-02" db="EMBL/GenBank/DDBJ databases">
        <authorList>
            <person name="Dougan E. K."/>
            <person name="Rhodes N."/>
            <person name="Thang M."/>
            <person name="Chan C."/>
        </authorList>
    </citation>
    <scope>NUCLEOTIDE SEQUENCE</scope>
</reference>
<feature type="compositionally biased region" description="Basic residues" evidence="1">
    <location>
        <begin position="258"/>
        <end position="285"/>
    </location>
</feature>
<feature type="compositionally biased region" description="Low complexity" evidence="1">
    <location>
        <begin position="301"/>
        <end position="317"/>
    </location>
</feature>
<feature type="compositionally biased region" description="Pro residues" evidence="1">
    <location>
        <begin position="55"/>
        <end position="74"/>
    </location>
</feature>
<feature type="region of interest" description="Disordered" evidence="1">
    <location>
        <begin position="1"/>
        <end position="24"/>
    </location>
</feature>
<feature type="region of interest" description="Disordered" evidence="1">
    <location>
        <begin position="386"/>
        <end position="416"/>
    </location>
</feature>
<sequence length="560" mass="59966">MTEGMDVPVQGGAPAAPQVRRPVLLKPKAVPEGEAAAADSILSRFQKSWKARLQSPPPARKAVQPQPPVQPQPLPAEQVAVPSASERGEGDSLEGTRAGGGLGGTWRHWSTSQLDRPLGSAEKDEVGRAEITAPSDLVLGDKTNNVTHAVVLESSEDEPEEKELTEGTGKKGNLPWQGSPQADERHVNRFSQASNEAMDLFASGSHVPRSPLSHSPDRQKELSERAAPSRSCSTDGRKGNRHRKKAAPSSSFSTDGRKSRRHRKKRRSRSGRRKTNRKKKKRKCLAKPVKLGRDDPGVDASPSLSVSRHSRHSVSSPIELEESPDEMTADLELQPLRQLRSATAQISDDSKNAKAARIRDSEHLEDAEVRQKGAEVRKSIVLKKRKSASSCREVAAEHLSQEATQESATPIPVQTQADAKKEELLKRLAALRAFGKAGLSSAAGGSGTGALTAPKALGGATVEGSAAAPPRRRGREADSDIYSAGGDSASDSNNEEQGVTEPAEELLRKSREAALRAFMVLRKKSAADVSPALPSHSDAIAAARQKALMAFGLKKQAEKT</sequence>
<feature type="region of interest" description="Disordered" evidence="1">
    <location>
        <begin position="341"/>
        <end position="371"/>
    </location>
</feature>
<feature type="region of interest" description="Disordered" evidence="1">
    <location>
        <begin position="439"/>
        <end position="505"/>
    </location>
</feature>
<accession>A0A813KVZ0</accession>
<feature type="compositionally biased region" description="Basic and acidic residues" evidence="1">
    <location>
        <begin position="215"/>
        <end position="224"/>
    </location>
</feature>
<dbReference type="Proteomes" id="UP000626109">
    <property type="component" value="Unassembled WGS sequence"/>
</dbReference>
<proteinExistence type="predicted"/>
<feature type="compositionally biased region" description="Basic and acidic residues" evidence="1">
    <location>
        <begin position="348"/>
        <end position="371"/>
    </location>
</feature>
<organism evidence="2 3">
    <name type="scientific">Polarella glacialis</name>
    <name type="common">Dinoflagellate</name>
    <dbReference type="NCBI Taxonomy" id="89957"/>
    <lineage>
        <taxon>Eukaryota</taxon>
        <taxon>Sar</taxon>
        <taxon>Alveolata</taxon>
        <taxon>Dinophyceae</taxon>
        <taxon>Suessiales</taxon>
        <taxon>Suessiaceae</taxon>
        <taxon>Polarella</taxon>
    </lineage>
</organism>
<evidence type="ECO:0000256" key="1">
    <source>
        <dbReference type="SAM" id="MobiDB-lite"/>
    </source>
</evidence>
<evidence type="ECO:0000313" key="3">
    <source>
        <dbReference type="Proteomes" id="UP000626109"/>
    </source>
</evidence>
<feature type="region of interest" description="Disordered" evidence="1">
    <location>
        <begin position="48"/>
        <end position="328"/>
    </location>
</feature>
<feature type="compositionally biased region" description="Polar residues" evidence="1">
    <location>
        <begin position="401"/>
        <end position="416"/>
    </location>
</feature>
<protein>
    <submittedName>
        <fullName evidence="2">Uncharacterized protein</fullName>
    </submittedName>
</protein>
<evidence type="ECO:0000313" key="2">
    <source>
        <dbReference type="EMBL" id="CAE8709614.1"/>
    </source>
</evidence>
<name>A0A813KVZ0_POLGL</name>
<feature type="compositionally biased region" description="Low complexity" evidence="1">
    <location>
        <begin position="439"/>
        <end position="453"/>
    </location>
</feature>
<dbReference type="EMBL" id="CAJNNW010031862">
    <property type="protein sequence ID" value="CAE8709614.1"/>
    <property type="molecule type" value="Genomic_DNA"/>
</dbReference>
<feature type="compositionally biased region" description="Acidic residues" evidence="1">
    <location>
        <begin position="319"/>
        <end position="328"/>
    </location>
</feature>
<gene>
    <name evidence="2" type="ORF">PGLA2088_LOCUS35551</name>
</gene>
<comment type="caution">
    <text evidence="2">The sequence shown here is derived from an EMBL/GenBank/DDBJ whole genome shotgun (WGS) entry which is preliminary data.</text>
</comment>
<dbReference type="AlphaFoldDB" id="A0A813KVZ0"/>